<proteinExistence type="predicted"/>
<accession>A0ACC1AUF1</accession>
<gene>
    <name evidence="1" type="ORF">Patl1_12963</name>
</gene>
<keyword evidence="2" id="KW-1185">Reference proteome</keyword>
<organism evidence="1 2">
    <name type="scientific">Pistacia atlantica</name>
    <dbReference type="NCBI Taxonomy" id="434234"/>
    <lineage>
        <taxon>Eukaryota</taxon>
        <taxon>Viridiplantae</taxon>
        <taxon>Streptophyta</taxon>
        <taxon>Embryophyta</taxon>
        <taxon>Tracheophyta</taxon>
        <taxon>Spermatophyta</taxon>
        <taxon>Magnoliopsida</taxon>
        <taxon>eudicotyledons</taxon>
        <taxon>Gunneridae</taxon>
        <taxon>Pentapetalae</taxon>
        <taxon>rosids</taxon>
        <taxon>malvids</taxon>
        <taxon>Sapindales</taxon>
        <taxon>Anacardiaceae</taxon>
        <taxon>Pistacia</taxon>
    </lineage>
</organism>
<name>A0ACC1AUF1_9ROSI</name>
<comment type="caution">
    <text evidence="1">The sequence shown here is derived from an EMBL/GenBank/DDBJ whole genome shotgun (WGS) entry which is preliminary data.</text>
</comment>
<dbReference type="Proteomes" id="UP001164250">
    <property type="component" value="Chromosome 8"/>
</dbReference>
<reference evidence="2" key="1">
    <citation type="journal article" date="2023" name="G3 (Bethesda)">
        <title>Genome assembly and association tests identify interacting loci associated with vigor, precocity, and sex in interspecific pistachio rootstocks.</title>
        <authorList>
            <person name="Palmer W."/>
            <person name="Jacygrad E."/>
            <person name="Sagayaradj S."/>
            <person name="Cavanaugh K."/>
            <person name="Han R."/>
            <person name="Bertier L."/>
            <person name="Beede B."/>
            <person name="Kafkas S."/>
            <person name="Golino D."/>
            <person name="Preece J."/>
            <person name="Michelmore R."/>
        </authorList>
    </citation>
    <scope>NUCLEOTIDE SEQUENCE [LARGE SCALE GENOMIC DNA]</scope>
</reference>
<dbReference type="EMBL" id="CM047904">
    <property type="protein sequence ID" value="KAJ0090289.1"/>
    <property type="molecule type" value="Genomic_DNA"/>
</dbReference>
<sequence>MHLEPLSNDGARSEYLPKPVIRHIEFGDNGIKFGKCSIL</sequence>
<evidence type="ECO:0000313" key="2">
    <source>
        <dbReference type="Proteomes" id="UP001164250"/>
    </source>
</evidence>
<evidence type="ECO:0000313" key="1">
    <source>
        <dbReference type="EMBL" id="KAJ0090289.1"/>
    </source>
</evidence>
<protein>
    <submittedName>
        <fullName evidence="1">Uncharacterized protein</fullName>
    </submittedName>
</protein>